<comment type="caution">
    <text evidence="1">The sequence shown here is derived from an EMBL/GenBank/DDBJ whole genome shotgun (WGS) entry which is preliminary data.</text>
</comment>
<gene>
    <name evidence="1" type="ORF">GLW07_02730</name>
</gene>
<dbReference type="GO" id="GO:0005524">
    <property type="term" value="F:ATP binding"/>
    <property type="evidence" value="ECO:0007669"/>
    <property type="project" value="UniProtKB-KW"/>
</dbReference>
<dbReference type="Proteomes" id="UP000447833">
    <property type="component" value="Unassembled WGS sequence"/>
</dbReference>
<accession>A0A845EVV6</accession>
<keyword evidence="1" id="KW-0067">ATP-binding</keyword>
<proteinExistence type="predicted"/>
<evidence type="ECO:0000313" key="1">
    <source>
        <dbReference type="EMBL" id="MYL62265.1"/>
    </source>
</evidence>
<evidence type="ECO:0000313" key="2">
    <source>
        <dbReference type="Proteomes" id="UP000447833"/>
    </source>
</evidence>
<protein>
    <submittedName>
        <fullName evidence="1">ATP-binding protein</fullName>
    </submittedName>
</protein>
<dbReference type="EMBL" id="WMEY01000001">
    <property type="protein sequence ID" value="MYL62265.1"/>
    <property type="molecule type" value="Genomic_DNA"/>
</dbReference>
<name>A0A845EVV6_9BACL</name>
<dbReference type="RefSeq" id="WP_160918131.1">
    <property type="nucleotide sequence ID" value="NZ_WMEY01000001.1"/>
</dbReference>
<reference evidence="1 2" key="1">
    <citation type="submission" date="2019-11" db="EMBL/GenBank/DDBJ databases">
        <title>Genome sequences of 17 halophilic strains isolated from different environments.</title>
        <authorList>
            <person name="Furrow R.E."/>
        </authorList>
    </citation>
    <scope>NUCLEOTIDE SEQUENCE [LARGE SCALE GENOMIC DNA]</scope>
    <source>
        <strain evidence="1 2">22506_14_FS</strain>
    </source>
</reference>
<keyword evidence="1" id="KW-0547">Nucleotide-binding</keyword>
<sequence length="237" mass="25932">MRDGTVIGLGDESLIITSDNSGAIGMKEQDHVAVPYDVVAYYAFRVAVMENIALGGVPVSVVMHNFCGDREWKALVSGIERGKRELDYNHEITITGSSETNMPLLQSALGVVVIGKQKQELSEVQLNDTTRFAVMGKPLVGEEVVNEETAIAPLELFRRVSEQEGVQAVLPVGSKGILYELNQLVDGVEVKECMVQTDLDLYKSSGPSTCFIVGYDGVVEECLLKRAGQYFNRVEIK</sequence>
<dbReference type="AlphaFoldDB" id="A0A845EVV6"/>
<organism evidence="1 2">
    <name type="scientific">Guptibacillus hwajinpoensis</name>
    <dbReference type="NCBI Taxonomy" id="208199"/>
    <lineage>
        <taxon>Bacteria</taxon>
        <taxon>Bacillati</taxon>
        <taxon>Bacillota</taxon>
        <taxon>Bacilli</taxon>
        <taxon>Bacillales</taxon>
        <taxon>Guptibacillaceae</taxon>
        <taxon>Guptibacillus</taxon>
    </lineage>
</organism>